<name>A0A367YBZ9_9ASCO</name>
<gene>
    <name evidence="2" type="ORF">Cantr_10161</name>
</gene>
<evidence type="ECO:0000313" key="3">
    <source>
        <dbReference type="Proteomes" id="UP000253472"/>
    </source>
</evidence>
<accession>A0A367YBZ9</accession>
<feature type="compositionally biased region" description="Acidic residues" evidence="1">
    <location>
        <begin position="23"/>
        <end position="39"/>
    </location>
</feature>
<sequence>MERIMFKEYSKFHTCGQGNHEAGDDDDDGEEEEEEEEEEQDRRELQRTAAAANASMITQHLLRLSKLLEFENISMTRLSSTPAISLKDFDNPQEFYKLLVNYNHLVELIICKNNELNVVKFRCHEIINSLVKQVNQEPASQQVPCDHHPRNQPMKMAPNSADEICKKLQDIFNPKEEFDSTL</sequence>
<keyword evidence="3" id="KW-1185">Reference proteome</keyword>
<organism evidence="2 3">
    <name type="scientific">Candida viswanathii</name>
    <dbReference type="NCBI Taxonomy" id="5486"/>
    <lineage>
        <taxon>Eukaryota</taxon>
        <taxon>Fungi</taxon>
        <taxon>Dikarya</taxon>
        <taxon>Ascomycota</taxon>
        <taxon>Saccharomycotina</taxon>
        <taxon>Pichiomycetes</taxon>
        <taxon>Debaryomycetaceae</taxon>
        <taxon>Candida/Lodderomyces clade</taxon>
        <taxon>Candida</taxon>
    </lineage>
</organism>
<evidence type="ECO:0000256" key="1">
    <source>
        <dbReference type="SAM" id="MobiDB-lite"/>
    </source>
</evidence>
<reference evidence="2 3" key="1">
    <citation type="submission" date="2018-06" db="EMBL/GenBank/DDBJ databases">
        <title>Whole genome sequencing of Candida tropicalis (genome annotated by CSBL at Korea University).</title>
        <authorList>
            <person name="Ahn J."/>
        </authorList>
    </citation>
    <scope>NUCLEOTIDE SEQUENCE [LARGE SCALE GENOMIC DNA]</scope>
    <source>
        <strain evidence="2 3">ATCC 20962</strain>
    </source>
</reference>
<dbReference type="EMBL" id="QLNQ01000024">
    <property type="protein sequence ID" value="RCK63378.1"/>
    <property type="molecule type" value="Genomic_DNA"/>
</dbReference>
<feature type="region of interest" description="Disordered" evidence="1">
    <location>
        <begin position="14"/>
        <end position="42"/>
    </location>
</feature>
<dbReference type="Proteomes" id="UP000253472">
    <property type="component" value="Unassembled WGS sequence"/>
</dbReference>
<evidence type="ECO:0000313" key="2">
    <source>
        <dbReference type="EMBL" id="RCK63378.1"/>
    </source>
</evidence>
<protein>
    <submittedName>
        <fullName evidence="2">Uncharacterized protein</fullName>
    </submittedName>
</protein>
<dbReference type="AlphaFoldDB" id="A0A367YBZ9"/>
<proteinExistence type="predicted"/>
<dbReference type="OrthoDB" id="4024815at2759"/>
<comment type="caution">
    <text evidence="2">The sequence shown here is derived from an EMBL/GenBank/DDBJ whole genome shotgun (WGS) entry which is preliminary data.</text>
</comment>